<reference evidence="2" key="1">
    <citation type="submission" date="2016-05" db="EMBL/GenBank/DDBJ databases">
        <title>Comparative genomics of biotechnologically important yeasts.</title>
        <authorList>
            <consortium name="DOE Joint Genome Institute"/>
            <person name="Riley R."/>
            <person name="Haridas S."/>
            <person name="Wolfe K.H."/>
            <person name="Lopes M.R."/>
            <person name="Hittinger C.T."/>
            <person name="Goker M."/>
            <person name="Salamov A."/>
            <person name="Wisecaver J."/>
            <person name="Long T.M."/>
            <person name="Aerts A.L."/>
            <person name="Barry K."/>
            <person name="Choi C."/>
            <person name="Clum A."/>
            <person name="Coughlan A.Y."/>
            <person name="Deshpande S."/>
            <person name="Douglass A.P."/>
            <person name="Hanson S.J."/>
            <person name="Klenk H.-P."/>
            <person name="Labutti K."/>
            <person name="Lapidus A."/>
            <person name="Lindquist E."/>
            <person name="Lipzen A."/>
            <person name="Meier-Kolthoff J.P."/>
            <person name="Ohm R.A."/>
            <person name="Otillar R.P."/>
            <person name="Pangilinan J."/>
            <person name="Peng Y."/>
            <person name="Rokas A."/>
            <person name="Rosa C.A."/>
            <person name="Scheuner C."/>
            <person name="Sibirny A.A."/>
            <person name="Slot J.C."/>
            <person name="Stielow J.B."/>
            <person name="Sun H."/>
            <person name="Kurtzman C.P."/>
            <person name="Blackwell M."/>
            <person name="Grigoriev I.V."/>
            <person name="Jeffries T.W."/>
        </authorList>
    </citation>
    <scope>NUCLEOTIDE SEQUENCE [LARGE SCALE GENOMIC DNA]</scope>
    <source>
        <strain evidence="2">NRRL Y-17324</strain>
    </source>
</reference>
<dbReference type="RefSeq" id="XP_020065502.1">
    <property type="nucleotide sequence ID" value="XM_020209607.1"/>
</dbReference>
<dbReference type="AlphaFoldDB" id="A0A1E4SLK4"/>
<name>A0A1E4SLK4_9ASCO</name>
<keyword evidence="2" id="KW-1185">Reference proteome</keyword>
<gene>
    <name evidence="1" type="ORF">CANTADRAFT_48608</name>
</gene>
<dbReference type="OrthoDB" id="3978952at2759"/>
<dbReference type="GeneID" id="30983743"/>
<proteinExistence type="predicted"/>
<accession>A0A1E4SLK4</accession>
<evidence type="ECO:0000313" key="1">
    <source>
        <dbReference type="EMBL" id="ODV80380.1"/>
    </source>
</evidence>
<protein>
    <submittedName>
        <fullName evidence="1">Uncharacterized protein</fullName>
    </submittedName>
</protein>
<organism evidence="1 2">
    <name type="scientific">Suhomyces tanzawaensis NRRL Y-17324</name>
    <dbReference type="NCBI Taxonomy" id="984487"/>
    <lineage>
        <taxon>Eukaryota</taxon>
        <taxon>Fungi</taxon>
        <taxon>Dikarya</taxon>
        <taxon>Ascomycota</taxon>
        <taxon>Saccharomycotina</taxon>
        <taxon>Pichiomycetes</taxon>
        <taxon>Debaryomycetaceae</taxon>
        <taxon>Suhomyces</taxon>
    </lineage>
</organism>
<dbReference type="EMBL" id="KV453911">
    <property type="protein sequence ID" value="ODV80380.1"/>
    <property type="molecule type" value="Genomic_DNA"/>
</dbReference>
<evidence type="ECO:0000313" key="2">
    <source>
        <dbReference type="Proteomes" id="UP000094285"/>
    </source>
</evidence>
<sequence>MSDYPAFVDSKPPVITLEKYDVAPWAGTTCIDFRNNDYVVVVMETPDKVVARIDAKDHEVLQRIFRSAHATHAQQSKK</sequence>
<dbReference type="Proteomes" id="UP000094285">
    <property type="component" value="Unassembled WGS sequence"/>
</dbReference>